<keyword evidence="11 18" id="KW-0249">Electron transport</keyword>
<evidence type="ECO:0000313" key="20">
    <source>
        <dbReference type="EMBL" id="QJD22456.1"/>
    </source>
</evidence>
<feature type="transmembrane region" description="Helical" evidence="18">
    <location>
        <begin position="189"/>
        <end position="207"/>
    </location>
</feature>
<feature type="domain" description="NADH:quinone oxidoreductase/Mrp antiporter transmembrane" evidence="19">
    <location>
        <begin position="24"/>
        <end position="272"/>
    </location>
</feature>
<dbReference type="GO" id="GO:0006120">
    <property type="term" value="P:mitochondrial electron transport, NADH to ubiquinone"/>
    <property type="evidence" value="ECO:0007669"/>
    <property type="project" value="InterPro"/>
</dbReference>
<dbReference type="GO" id="GO:0005743">
    <property type="term" value="C:mitochondrial inner membrane"/>
    <property type="evidence" value="ECO:0007669"/>
    <property type="project" value="UniProtKB-SubCell"/>
</dbReference>
<sequence>MMHPAFILFYSSLLFSIFLVVSCNSLVVCWLGLEINMLSFIPLMIMKNNKYSSECALKYFLVQAVASLLIFTGCLGMNYSFLMENLVVAGLLVKLGCAPMHQWVPGVVEGLSWGSLFIMFLMQKISPLAFMSVMSSYNSNLIISGVLLSALVGSVGGLTSSSLRKIMAYSSIAQLSWILSATLTSSGLWVSYFCIYFLILSSLLMVLNDFEVFNLNKMLLLQGKYKYAIGLSLLSLGGLPPFSGFLPKFIVVSSLLSEGQVYIFSFLLLGTFVSLFFYVRVVLTSMMMSSFNLSFSGGTGHKKEAKLVVNVFILGLPTLFFMF</sequence>
<dbReference type="GO" id="GO:0008137">
    <property type="term" value="F:NADH dehydrogenase (ubiquinone) activity"/>
    <property type="evidence" value="ECO:0007669"/>
    <property type="project" value="UniProtKB-EC"/>
</dbReference>
<evidence type="ECO:0000259" key="19">
    <source>
        <dbReference type="Pfam" id="PF00361"/>
    </source>
</evidence>
<comment type="function">
    <text evidence="18">Core subunit of the mitochondrial membrane respiratory chain NADH dehydrogenase (Complex I) which catalyzes electron transfer from NADH through the respiratory chain, using ubiquinone as an electron acceptor. Essential for the catalytic activity and assembly of complex I.</text>
</comment>
<evidence type="ECO:0000256" key="14">
    <source>
        <dbReference type="ARBA" id="ARBA00023075"/>
    </source>
</evidence>
<evidence type="ECO:0000256" key="2">
    <source>
        <dbReference type="ARBA" id="ARBA00004448"/>
    </source>
</evidence>
<evidence type="ECO:0000256" key="16">
    <source>
        <dbReference type="ARBA" id="ARBA00023136"/>
    </source>
</evidence>
<evidence type="ECO:0000256" key="1">
    <source>
        <dbReference type="ARBA" id="ARBA00003257"/>
    </source>
</evidence>
<dbReference type="PANTHER" id="PTHR46552">
    <property type="entry name" value="NADH-UBIQUINONE OXIDOREDUCTASE CHAIN 2"/>
    <property type="match status" value="1"/>
</dbReference>
<evidence type="ECO:0000256" key="7">
    <source>
        <dbReference type="ARBA" id="ARBA00022660"/>
    </source>
</evidence>
<evidence type="ECO:0000256" key="5">
    <source>
        <dbReference type="ARBA" id="ARBA00021008"/>
    </source>
</evidence>
<organism evidence="20">
    <name type="scientific">Haustorioides koreanus</name>
    <dbReference type="NCBI Taxonomy" id="2729224"/>
    <lineage>
        <taxon>Eukaryota</taxon>
        <taxon>Metazoa</taxon>
        <taxon>Ecdysozoa</taxon>
        <taxon>Arthropoda</taxon>
        <taxon>Crustacea</taxon>
        <taxon>Multicrustacea</taxon>
        <taxon>Malacostraca</taxon>
        <taxon>Eumalacostraca</taxon>
        <taxon>Peracarida</taxon>
        <taxon>Amphipoda</taxon>
        <taxon>Senticaudata</taxon>
        <taxon>Talitrida</taxon>
        <taxon>Hyaloidea</taxon>
        <taxon>Dogielinotidae</taxon>
        <taxon>Dogielinotinae</taxon>
        <taxon>Haustorioides</taxon>
    </lineage>
</organism>
<protein>
    <recommendedName>
        <fullName evidence="5 18">NADH-ubiquinone oxidoreductase chain 2</fullName>
        <ecNumber evidence="4 18">7.1.1.2</ecNumber>
    </recommendedName>
</protein>
<keyword evidence="10 18" id="KW-1278">Translocase</keyword>
<feature type="transmembrane region" description="Helical" evidence="18">
    <location>
        <begin position="141"/>
        <end position="159"/>
    </location>
</feature>
<keyword evidence="13 18" id="KW-0520">NAD</keyword>
<keyword evidence="16 18" id="KW-0472">Membrane</keyword>
<dbReference type="AlphaFoldDB" id="A0A6M3RXR8"/>
<evidence type="ECO:0000256" key="8">
    <source>
        <dbReference type="ARBA" id="ARBA00022692"/>
    </source>
</evidence>
<geneLocation type="mitochondrion" evidence="20"/>
<feature type="transmembrane region" description="Helical" evidence="18">
    <location>
        <begin position="262"/>
        <end position="283"/>
    </location>
</feature>
<feature type="transmembrane region" description="Helical" evidence="18">
    <location>
        <begin position="227"/>
        <end position="250"/>
    </location>
</feature>
<evidence type="ECO:0000256" key="12">
    <source>
        <dbReference type="ARBA" id="ARBA00022989"/>
    </source>
</evidence>
<feature type="transmembrane region" description="Helical" evidence="18">
    <location>
        <begin position="103"/>
        <end position="121"/>
    </location>
</feature>
<evidence type="ECO:0000256" key="6">
    <source>
        <dbReference type="ARBA" id="ARBA00022448"/>
    </source>
</evidence>
<name>A0A6M3RXR8_9CRUS</name>
<evidence type="ECO:0000256" key="11">
    <source>
        <dbReference type="ARBA" id="ARBA00022982"/>
    </source>
</evidence>
<accession>A0A6M3RXR8</accession>
<dbReference type="InterPro" id="IPR001750">
    <property type="entry name" value="ND/Mrp_TM"/>
</dbReference>
<evidence type="ECO:0000256" key="4">
    <source>
        <dbReference type="ARBA" id="ARBA00012944"/>
    </source>
</evidence>
<dbReference type="EMBL" id="MN840593">
    <property type="protein sequence ID" value="QJD22456.1"/>
    <property type="molecule type" value="Genomic_DNA"/>
</dbReference>
<comment type="catalytic activity">
    <reaction evidence="17 18">
        <text>a ubiquinone + NADH + 5 H(+)(in) = a ubiquinol + NAD(+) + 4 H(+)(out)</text>
        <dbReference type="Rhea" id="RHEA:29091"/>
        <dbReference type="Rhea" id="RHEA-COMP:9565"/>
        <dbReference type="Rhea" id="RHEA-COMP:9566"/>
        <dbReference type="ChEBI" id="CHEBI:15378"/>
        <dbReference type="ChEBI" id="CHEBI:16389"/>
        <dbReference type="ChEBI" id="CHEBI:17976"/>
        <dbReference type="ChEBI" id="CHEBI:57540"/>
        <dbReference type="ChEBI" id="CHEBI:57945"/>
        <dbReference type="EC" id="7.1.1.2"/>
    </reaction>
</comment>
<dbReference type="Pfam" id="PF00361">
    <property type="entry name" value="Proton_antipo_M"/>
    <property type="match status" value="1"/>
</dbReference>
<feature type="transmembrane region" description="Helical" evidence="18">
    <location>
        <begin position="7"/>
        <end position="33"/>
    </location>
</feature>
<comment type="subcellular location">
    <subcellularLocation>
        <location evidence="2 18">Mitochondrion inner membrane</location>
        <topology evidence="2 18">Multi-pass membrane protein</topology>
    </subcellularLocation>
</comment>
<dbReference type="EC" id="7.1.1.2" evidence="4 18"/>
<dbReference type="InterPro" id="IPR050175">
    <property type="entry name" value="Complex_I_Subunit_2"/>
</dbReference>
<evidence type="ECO:0000256" key="18">
    <source>
        <dbReference type="RuleBase" id="RU003403"/>
    </source>
</evidence>
<evidence type="ECO:0000256" key="10">
    <source>
        <dbReference type="ARBA" id="ARBA00022967"/>
    </source>
</evidence>
<evidence type="ECO:0000256" key="3">
    <source>
        <dbReference type="ARBA" id="ARBA00007012"/>
    </source>
</evidence>
<dbReference type="InterPro" id="IPR003917">
    <property type="entry name" value="NADH_UbQ_OxRdtase_chain2"/>
</dbReference>
<keyword evidence="12 18" id="KW-1133">Transmembrane helix</keyword>
<keyword evidence="14 18" id="KW-0830">Ubiquinone</keyword>
<dbReference type="PANTHER" id="PTHR46552:SF1">
    <property type="entry name" value="NADH-UBIQUINONE OXIDOREDUCTASE CHAIN 2"/>
    <property type="match status" value="1"/>
</dbReference>
<comment type="function">
    <text evidence="1">Core subunit of the mitochondrial membrane respiratory chain NADH dehydrogenase (Complex I) that is believed to belong to the minimal assembly required for catalysis. Complex I functions in the transfer of electrons from NADH to the respiratory chain. The immediate electron acceptor for the enzyme is believed to be ubiquinone.</text>
</comment>
<reference evidence="20" key="1">
    <citation type="journal article" date="2020" name="Mitochondrial DNA Part B Resour">
        <title>The complete mitochondrial genome of Haustorioides koreanus Jo, 1988 (Crustacea: Amphipoda: Dogielinotidae).</title>
        <authorList>
            <person name="Lee S.-H."/>
            <person name="Lee S.-H."/>
            <person name="Lim B.-J."/>
            <person name="Back J."/>
            <person name="Sin E."/>
            <person name="Shin M.-H."/>
        </authorList>
    </citation>
    <scope>NUCLEOTIDE SEQUENCE</scope>
</reference>
<gene>
    <name evidence="20" type="primary">ND2</name>
</gene>
<proteinExistence type="inferred from homology"/>
<keyword evidence="8 18" id="KW-0812">Transmembrane</keyword>
<evidence type="ECO:0000256" key="17">
    <source>
        <dbReference type="ARBA" id="ARBA00049551"/>
    </source>
</evidence>
<dbReference type="PRINTS" id="PR01436">
    <property type="entry name" value="NADHDHGNASE2"/>
</dbReference>
<keyword evidence="6" id="KW-0813">Transport</keyword>
<evidence type="ECO:0000256" key="13">
    <source>
        <dbReference type="ARBA" id="ARBA00023027"/>
    </source>
</evidence>
<keyword evidence="7 18" id="KW-0679">Respiratory chain</keyword>
<keyword evidence="15 18" id="KW-0496">Mitochondrion</keyword>
<evidence type="ECO:0000256" key="9">
    <source>
        <dbReference type="ARBA" id="ARBA00022792"/>
    </source>
</evidence>
<feature type="transmembrane region" description="Helical" evidence="18">
    <location>
        <begin position="60"/>
        <end position="82"/>
    </location>
</feature>
<evidence type="ECO:0000256" key="15">
    <source>
        <dbReference type="ARBA" id="ARBA00023128"/>
    </source>
</evidence>
<keyword evidence="9 18" id="KW-0999">Mitochondrion inner membrane</keyword>
<comment type="similarity">
    <text evidence="3 18">Belongs to the complex I subunit 2 family.</text>
</comment>